<evidence type="ECO:0000256" key="1">
    <source>
        <dbReference type="SAM" id="MobiDB-lite"/>
    </source>
</evidence>
<dbReference type="Proteomes" id="UP000777438">
    <property type="component" value="Unassembled WGS sequence"/>
</dbReference>
<sequence>MWEVVWTDPQRESKKEHRERKTGERSQREKEKAARKSTSTRSSSSSSGKAFTSFSVPRSHGGPLSPVSTRSFTSIASGTSHGLDHDGASTISAISEPSPPEPWYGTNTNRPLRRDEGIVGYPSSPNWPLDSSSPTPLPLSRWNNTLAKSSYRSIQSLGPGSVVTRSTEVVISLRTDEIDAKDMGPTVTITANPFDEVPLLRPRSSEDLPQSSSLNRPGGGLFPRERPSLYTLRKMPSWHTRPETPNSDGWKPPNIWECTSPVDIPITSVDSPNLLLP</sequence>
<feature type="compositionally biased region" description="Polar residues" evidence="1">
    <location>
        <begin position="66"/>
        <end position="80"/>
    </location>
</feature>
<feature type="compositionally biased region" description="Low complexity" evidence="1">
    <location>
        <begin position="36"/>
        <end position="55"/>
    </location>
</feature>
<feature type="region of interest" description="Disordered" evidence="1">
    <location>
        <begin position="198"/>
        <end position="254"/>
    </location>
</feature>
<keyword evidence="3" id="KW-1185">Reference proteome</keyword>
<proteinExistence type="predicted"/>
<reference evidence="2 3" key="1">
    <citation type="journal article" date="2021" name="Nat. Commun.">
        <title>Genetic determinants of endophytism in the Arabidopsis root mycobiome.</title>
        <authorList>
            <person name="Mesny F."/>
            <person name="Miyauchi S."/>
            <person name="Thiergart T."/>
            <person name="Pickel B."/>
            <person name="Atanasova L."/>
            <person name="Karlsson M."/>
            <person name="Huettel B."/>
            <person name="Barry K.W."/>
            <person name="Haridas S."/>
            <person name="Chen C."/>
            <person name="Bauer D."/>
            <person name="Andreopoulos W."/>
            <person name="Pangilinan J."/>
            <person name="LaButti K."/>
            <person name="Riley R."/>
            <person name="Lipzen A."/>
            <person name="Clum A."/>
            <person name="Drula E."/>
            <person name="Henrissat B."/>
            <person name="Kohler A."/>
            <person name="Grigoriev I.V."/>
            <person name="Martin F.M."/>
            <person name="Hacquard S."/>
        </authorList>
    </citation>
    <scope>NUCLEOTIDE SEQUENCE [LARGE SCALE GENOMIC DNA]</scope>
    <source>
        <strain evidence="2 3">MPI-CAGE-CH-0241</strain>
    </source>
</reference>
<dbReference type="AlphaFoldDB" id="A0A9P8W0U3"/>
<gene>
    <name evidence="2" type="ORF">B0T10DRAFT_461536</name>
</gene>
<evidence type="ECO:0000313" key="3">
    <source>
        <dbReference type="Proteomes" id="UP000777438"/>
    </source>
</evidence>
<dbReference type="EMBL" id="JAGPYM010000015">
    <property type="protein sequence ID" value="KAH6887080.1"/>
    <property type="molecule type" value="Genomic_DNA"/>
</dbReference>
<dbReference type="OrthoDB" id="3902588at2759"/>
<feature type="compositionally biased region" description="Basic and acidic residues" evidence="1">
    <location>
        <begin position="9"/>
        <end position="34"/>
    </location>
</feature>
<feature type="region of interest" description="Disordered" evidence="1">
    <location>
        <begin position="1"/>
        <end position="135"/>
    </location>
</feature>
<comment type="caution">
    <text evidence="2">The sequence shown here is derived from an EMBL/GenBank/DDBJ whole genome shotgun (WGS) entry which is preliminary data.</text>
</comment>
<name>A0A9P8W0U3_9HYPO</name>
<protein>
    <submittedName>
        <fullName evidence="2">Uncharacterized protein</fullName>
    </submittedName>
</protein>
<accession>A0A9P8W0U3</accession>
<evidence type="ECO:0000313" key="2">
    <source>
        <dbReference type="EMBL" id="KAH6887080.1"/>
    </source>
</evidence>
<organism evidence="2 3">
    <name type="scientific">Thelonectria olida</name>
    <dbReference type="NCBI Taxonomy" id="1576542"/>
    <lineage>
        <taxon>Eukaryota</taxon>
        <taxon>Fungi</taxon>
        <taxon>Dikarya</taxon>
        <taxon>Ascomycota</taxon>
        <taxon>Pezizomycotina</taxon>
        <taxon>Sordariomycetes</taxon>
        <taxon>Hypocreomycetidae</taxon>
        <taxon>Hypocreales</taxon>
        <taxon>Nectriaceae</taxon>
        <taxon>Thelonectria</taxon>
    </lineage>
</organism>